<evidence type="ECO:0000313" key="2">
    <source>
        <dbReference type="Proteomes" id="UP000699042"/>
    </source>
</evidence>
<gene>
    <name evidence="1" type="ORF">JMJ77_007710</name>
</gene>
<dbReference type="Proteomes" id="UP000699042">
    <property type="component" value="Unassembled WGS sequence"/>
</dbReference>
<name>A0A9P7RD13_9PEZI</name>
<comment type="caution">
    <text evidence="1">The sequence shown here is derived from an EMBL/GenBank/DDBJ whole genome shotgun (WGS) entry which is preliminary data.</text>
</comment>
<proteinExistence type="predicted"/>
<dbReference type="EMBL" id="JAESDN010000002">
    <property type="protein sequence ID" value="KAG7055245.1"/>
    <property type="molecule type" value="Genomic_DNA"/>
</dbReference>
<keyword evidence="2" id="KW-1185">Reference proteome</keyword>
<organism evidence="1 2">
    <name type="scientific">Colletotrichum scovillei</name>
    <dbReference type="NCBI Taxonomy" id="1209932"/>
    <lineage>
        <taxon>Eukaryota</taxon>
        <taxon>Fungi</taxon>
        <taxon>Dikarya</taxon>
        <taxon>Ascomycota</taxon>
        <taxon>Pezizomycotina</taxon>
        <taxon>Sordariomycetes</taxon>
        <taxon>Hypocreomycetidae</taxon>
        <taxon>Glomerellales</taxon>
        <taxon>Glomerellaceae</taxon>
        <taxon>Colletotrichum</taxon>
        <taxon>Colletotrichum acutatum species complex</taxon>
    </lineage>
</organism>
<sequence>MSNLHSYQSRRTLWEIECLSDHAGKQRAAGLNVIRQHNGCRFRSYSEARARVALGENVGKMDFWHSG</sequence>
<protein>
    <submittedName>
        <fullName evidence="1">Uncharacterized protein</fullName>
    </submittedName>
</protein>
<dbReference type="AlphaFoldDB" id="A0A9P7RD13"/>
<accession>A0A9P7RD13</accession>
<reference evidence="1" key="1">
    <citation type="submission" date="2021-05" db="EMBL/GenBank/DDBJ databases">
        <title>Comparative genomics of three Colletotrichum scovillei strains and genetic complementation revealed genes involved fungal growth and virulence on chili pepper.</title>
        <authorList>
            <person name="Hsieh D.-K."/>
            <person name="Chuang S.-C."/>
            <person name="Chen C.-Y."/>
            <person name="Chao Y.-T."/>
            <person name="Lu M.-Y.J."/>
            <person name="Lee M.-H."/>
            <person name="Shih M.-C."/>
        </authorList>
    </citation>
    <scope>NUCLEOTIDE SEQUENCE</scope>
    <source>
        <strain evidence="1">Coll-153</strain>
    </source>
</reference>
<evidence type="ECO:0000313" key="1">
    <source>
        <dbReference type="EMBL" id="KAG7055245.1"/>
    </source>
</evidence>